<feature type="transmembrane region" description="Helical" evidence="2">
    <location>
        <begin position="581"/>
        <end position="601"/>
    </location>
</feature>
<feature type="transmembrane region" description="Helical" evidence="2">
    <location>
        <begin position="152"/>
        <end position="172"/>
    </location>
</feature>
<feature type="transmembrane region" description="Helical" evidence="2">
    <location>
        <begin position="399"/>
        <end position="422"/>
    </location>
</feature>
<feature type="transmembrane region" description="Helical" evidence="2">
    <location>
        <begin position="276"/>
        <end position="300"/>
    </location>
</feature>
<name>A0A2S6GGS3_9PSEU</name>
<feature type="transmembrane region" description="Helical" evidence="2">
    <location>
        <begin position="371"/>
        <end position="393"/>
    </location>
</feature>
<dbReference type="EMBL" id="PTIX01000020">
    <property type="protein sequence ID" value="PPK64391.1"/>
    <property type="molecule type" value="Genomic_DNA"/>
</dbReference>
<comment type="caution">
    <text evidence="3">The sequence shown here is derived from an EMBL/GenBank/DDBJ whole genome shotgun (WGS) entry which is preliminary data.</text>
</comment>
<feature type="transmembrane region" description="Helical" evidence="2">
    <location>
        <begin position="40"/>
        <end position="56"/>
    </location>
</feature>
<gene>
    <name evidence="3" type="ORF">CLV40_120114</name>
</gene>
<proteinExistence type="predicted"/>
<feature type="transmembrane region" description="Helical" evidence="2">
    <location>
        <begin position="613"/>
        <end position="633"/>
    </location>
</feature>
<feature type="transmembrane region" description="Helical" evidence="2">
    <location>
        <begin position="102"/>
        <end position="122"/>
    </location>
</feature>
<evidence type="ECO:0000313" key="3">
    <source>
        <dbReference type="EMBL" id="PPK64391.1"/>
    </source>
</evidence>
<keyword evidence="2" id="KW-0812">Transmembrane</keyword>
<dbReference type="Proteomes" id="UP000239203">
    <property type="component" value="Unassembled WGS sequence"/>
</dbReference>
<feature type="transmembrane region" description="Helical" evidence="2">
    <location>
        <begin position="184"/>
        <end position="207"/>
    </location>
</feature>
<keyword evidence="2" id="KW-1133">Transmembrane helix</keyword>
<dbReference type="RefSeq" id="WP_104482053.1">
    <property type="nucleotide sequence ID" value="NZ_CP154825.1"/>
</dbReference>
<evidence type="ECO:0000256" key="2">
    <source>
        <dbReference type="SAM" id="Phobius"/>
    </source>
</evidence>
<feature type="transmembrane region" description="Helical" evidence="2">
    <location>
        <begin position="253"/>
        <end position="270"/>
    </location>
</feature>
<keyword evidence="2" id="KW-0472">Membrane</keyword>
<evidence type="ECO:0000313" key="4">
    <source>
        <dbReference type="Proteomes" id="UP000239203"/>
    </source>
</evidence>
<feature type="transmembrane region" description="Helical" evidence="2">
    <location>
        <begin position="227"/>
        <end position="246"/>
    </location>
</feature>
<feature type="transmembrane region" description="Helical" evidence="2">
    <location>
        <begin position="321"/>
        <end position="341"/>
    </location>
</feature>
<feature type="transmembrane region" description="Helical" evidence="2">
    <location>
        <begin position="429"/>
        <end position="449"/>
    </location>
</feature>
<feature type="transmembrane region" description="Helical" evidence="2">
    <location>
        <begin position="129"/>
        <end position="146"/>
    </location>
</feature>
<protein>
    <submittedName>
        <fullName evidence="3">Uncharacterized protein</fullName>
    </submittedName>
</protein>
<evidence type="ECO:0000256" key="1">
    <source>
        <dbReference type="SAM" id="MobiDB-lite"/>
    </source>
</evidence>
<feature type="transmembrane region" description="Helical" evidence="2">
    <location>
        <begin position="469"/>
        <end position="489"/>
    </location>
</feature>
<feature type="transmembrane region" description="Helical" evidence="2">
    <location>
        <begin position="555"/>
        <end position="574"/>
    </location>
</feature>
<feature type="compositionally biased region" description="Acidic residues" evidence="1">
    <location>
        <begin position="670"/>
        <end position="685"/>
    </location>
</feature>
<sequence length="694" mass="70396">MDDSERGTSVVAARLAVVAAGVLGVGAVTLYNRLSGPGERLVLLIAVIAVGAAVWRSPRMAVAVGSRLSAGIGAGAVYVGAQLLGPVLVVSALERGQRGPSVWVVVVLIYLPVLVALVALAVARRVAGVVGLAVLLPTLALMLLVVGEVSQLTITLTMLGIALVGLAVALRAPDESSRDRYRFGATLGAVAAAGVVGSGVLPFSAITDPDSALRVFKGAALDNGPRVAAVVVGLLIAVVLAVLAVLRRDVMSGVVAAAPLLVPQVELLSGRGSDETLVVVAVFPVVVAVVALAGALLPAARAVADRVAGWLRPGGATSRPALVAVAVAALLSFTTSALPVLRWEPRLGTAVAVAVCALAVVTALRLPGMPGVLVATLALLGLSWSGSVYWLVVGINIELQWLTVLGAVLGLVVAVVVTWLLVRAHRHPAVVVAAAYLLVGRVAQVLWEAVHPSYNDLFGGLEAQEADAVTMFLPLIVLGVVGVVVVARGRTPFAVASGQGMAVLAVGAVGVALLSVLAGFATRFNSARAELEANLSPFTPTKVQLASNSPDDPGVVTLVVVLCVLALAIAAATTAAKRPSAALAAAVVFTVVWGSHMATAATLSTGGGSGFSTLMYVALILGGAVGILAIVMVRRAPDEVPPWIAVKVNESYGSAHFRASAPRPVRDAPLPDEDSAEPEEPEEPTTGEPPTRPE</sequence>
<keyword evidence="4" id="KW-1185">Reference proteome</keyword>
<feature type="transmembrane region" description="Helical" evidence="2">
    <location>
        <begin position="68"/>
        <end position="90"/>
    </location>
</feature>
<feature type="region of interest" description="Disordered" evidence="1">
    <location>
        <begin position="657"/>
        <end position="694"/>
    </location>
</feature>
<feature type="transmembrane region" description="Helical" evidence="2">
    <location>
        <begin position="501"/>
        <end position="521"/>
    </location>
</feature>
<reference evidence="3 4" key="1">
    <citation type="submission" date="2018-02" db="EMBL/GenBank/DDBJ databases">
        <title>Genomic Encyclopedia of Archaeal and Bacterial Type Strains, Phase II (KMG-II): from individual species to whole genera.</title>
        <authorList>
            <person name="Goeker M."/>
        </authorList>
    </citation>
    <scope>NUCLEOTIDE SEQUENCE [LARGE SCALE GENOMIC DNA]</scope>
    <source>
        <strain evidence="3 4">YU 961-1</strain>
    </source>
</reference>
<feature type="transmembrane region" description="Helical" evidence="2">
    <location>
        <begin position="12"/>
        <end position="34"/>
    </location>
</feature>
<dbReference type="AlphaFoldDB" id="A0A2S6GGS3"/>
<feature type="transmembrane region" description="Helical" evidence="2">
    <location>
        <begin position="347"/>
        <end position="364"/>
    </location>
</feature>
<accession>A0A2S6GGS3</accession>
<organism evidence="3 4">
    <name type="scientific">Actinokineospora auranticolor</name>
    <dbReference type="NCBI Taxonomy" id="155976"/>
    <lineage>
        <taxon>Bacteria</taxon>
        <taxon>Bacillati</taxon>
        <taxon>Actinomycetota</taxon>
        <taxon>Actinomycetes</taxon>
        <taxon>Pseudonocardiales</taxon>
        <taxon>Pseudonocardiaceae</taxon>
        <taxon>Actinokineospora</taxon>
    </lineage>
</organism>